<name>A0A512J855_9HYPH</name>
<reference evidence="3" key="4">
    <citation type="submission" date="2023-01" db="EMBL/GenBank/DDBJ databases">
        <title>Draft genome sequence of Methylobacterium oxalidis strain NBRC 107715.</title>
        <authorList>
            <person name="Sun Q."/>
            <person name="Mori K."/>
        </authorList>
    </citation>
    <scope>NUCLEOTIDE SEQUENCE</scope>
    <source>
        <strain evidence="3">NBRC 107715</strain>
    </source>
</reference>
<evidence type="ECO:0000313" key="4">
    <source>
        <dbReference type="Proteomes" id="UP000321960"/>
    </source>
</evidence>
<reference evidence="2 4" key="3">
    <citation type="submission" date="2019-07" db="EMBL/GenBank/DDBJ databases">
        <title>Whole genome shotgun sequence of Methylobacterium oxalidis NBRC 107715.</title>
        <authorList>
            <person name="Hosoyama A."/>
            <person name="Uohara A."/>
            <person name="Ohji S."/>
            <person name="Ichikawa N."/>
        </authorList>
    </citation>
    <scope>NUCLEOTIDE SEQUENCE [LARGE SCALE GENOMIC DNA]</scope>
    <source>
        <strain evidence="2 4">NBRC 107715</strain>
    </source>
</reference>
<comment type="caution">
    <text evidence="2">The sequence shown here is derived from an EMBL/GenBank/DDBJ whole genome shotgun (WGS) entry which is preliminary data.</text>
</comment>
<feature type="compositionally biased region" description="Basic and acidic residues" evidence="1">
    <location>
        <begin position="1"/>
        <end position="17"/>
    </location>
</feature>
<dbReference type="Proteomes" id="UP001156856">
    <property type="component" value="Unassembled WGS sequence"/>
</dbReference>
<evidence type="ECO:0000313" key="5">
    <source>
        <dbReference type="Proteomes" id="UP001156856"/>
    </source>
</evidence>
<evidence type="ECO:0000313" key="2">
    <source>
        <dbReference type="EMBL" id="GEP06102.1"/>
    </source>
</evidence>
<dbReference type="EMBL" id="BJZU01000090">
    <property type="protein sequence ID" value="GEP06102.1"/>
    <property type="molecule type" value="Genomic_DNA"/>
</dbReference>
<dbReference type="AlphaFoldDB" id="A0A512J855"/>
<reference evidence="3" key="1">
    <citation type="journal article" date="2014" name="Int. J. Syst. Evol. Microbiol.">
        <title>Complete genome of a new Firmicutes species belonging to the dominant human colonic microbiota ('Ruminococcus bicirculans') reveals two chromosomes and a selective capacity to utilize plant glucans.</title>
        <authorList>
            <consortium name="NISC Comparative Sequencing Program"/>
            <person name="Wegmann U."/>
            <person name="Louis P."/>
            <person name="Goesmann A."/>
            <person name="Henrissat B."/>
            <person name="Duncan S.H."/>
            <person name="Flint H.J."/>
        </authorList>
    </citation>
    <scope>NUCLEOTIDE SEQUENCE</scope>
    <source>
        <strain evidence="3">NBRC 107715</strain>
    </source>
</reference>
<accession>A0A512J855</accession>
<evidence type="ECO:0000313" key="3">
    <source>
        <dbReference type="EMBL" id="GLS67517.1"/>
    </source>
</evidence>
<gene>
    <name evidence="3" type="ORF">GCM10007888_59010</name>
    <name evidence="2" type="ORF">MOX02_41400</name>
</gene>
<keyword evidence="5" id="KW-1185">Reference proteome</keyword>
<protein>
    <recommendedName>
        <fullName evidence="6">Anti-sigma factor NepR domain-containing protein</fullName>
    </recommendedName>
</protein>
<reference evidence="5" key="2">
    <citation type="journal article" date="2019" name="Int. J. Syst. Evol. Microbiol.">
        <title>The Global Catalogue of Microorganisms (GCM) 10K type strain sequencing project: providing services to taxonomists for standard genome sequencing and annotation.</title>
        <authorList>
            <consortium name="The Broad Institute Genomics Platform"/>
            <consortium name="The Broad Institute Genome Sequencing Center for Infectious Disease"/>
            <person name="Wu L."/>
            <person name="Ma J."/>
        </authorList>
    </citation>
    <scope>NUCLEOTIDE SEQUENCE [LARGE SCALE GENOMIC DNA]</scope>
    <source>
        <strain evidence="5">NBRC 107715</strain>
    </source>
</reference>
<proteinExistence type="predicted"/>
<evidence type="ECO:0008006" key="6">
    <source>
        <dbReference type="Google" id="ProtNLM"/>
    </source>
</evidence>
<feature type="region of interest" description="Disordered" evidence="1">
    <location>
        <begin position="1"/>
        <end position="46"/>
    </location>
</feature>
<dbReference type="Proteomes" id="UP000321960">
    <property type="component" value="Unassembled WGS sequence"/>
</dbReference>
<evidence type="ECO:0000256" key="1">
    <source>
        <dbReference type="SAM" id="MobiDB-lite"/>
    </source>
</evidence>
<organism evidence="2 4">
    <name type="scientific">Methylobacterium oxalidis</name>
    <dbReference type="NCBI Taxonomy" id="944322"/>
    <lineage>
        <taxon>Bacteria</taxon>
        <taxon>Pseudomonadati</taxon>
        <taxon>Pseudomonadota</taxon>
        <taxon>Alphaproteobacteria</taxon>
        <taxon>Hyphomicrobiales</taxon>
        <taxon>Methylobacteriaceae</taxon>
        <taxon>Methylobacterium</taxon>
    </lineage>
</organism>
<dbReference type="EMBL" id="BSPK01000112">
    <property type="protein sequence ID" value="GLS67517.1"/>
    <property type="molecule type" value="Genomic_DNA"/>
</dbReference>
<sequence>MLTIPREIRGDPPRDLRGAAFLSQGGETMREESAQPDSYSAEGCPSAPALSVDTRYRLGHALRSIYEDSVERQPIPDSQVDLLLRLRHKERDRRRIA</sequence>